<evidence type="ECO:0000259" key="1">
    <source>
        <dbReference type="Pfam" id="PF13649"/>
    </source>
</evidence>
<dbReference type="SUPFAM" id="SSF53335">
    <property type="entry name" value="S-adenosyl-L-methionine-dependent methyltransferases"/>
    <property type="match status" value="1"/>
</dbReference>
<organism evidence="2 3">
    <name type="scientific">Mycolicibacter longobardus</name>
    <dbReference type="NCBI Taxonomy" id="1108812"/>
    <lineage>
        <taxon>Bacteria</taxon>
        <taxon>Bacillati</taxon>
        <taxon>Actinomycetota</taxon>
        <taxon>Actinomycetes</taxon>
        <taxon>Mycobacteriales</taxon>
        <taxon>Mycobacteriaceae</taxon>
        <taxon>Mycolicibacter</taxon>
    </lineage>
</organism>
<proteinExistence type="predicted"/>
<dbReference type="Gene3D" id="3.40.50.150">
    <property type="entry name" value="Vaccinia Virus protein VP39"/>
    <property type="match status" value="1"/>
</dbReference>
<comment type="caution">
    <text evidence="2">The sequence shown here is derived from an EMBL/GenBank/DDBJ whole genome shotgun (WGS) entry which is preliminary data.</text>
</comment>
<dbReference type="CDD" id="cd02440">
    <property type="entry name" value="AdoMet_MTases"/>
    <property type="match status" value="1"/>
</dbReference>
<evidence type="ECO:0000313" key="3">
    <source>
        <dbReference type="Proteomes" id="UP000193866"/>
    </source>
</evidence>
<name>A0A1X1YFM3_9MYCO</name>
<gene>
    <name evidence="2" type="ORF">AWC16_15090</name>
</gene>
<dbReference type="OrthoDB" id="9786503at2"/>
<feature type="domain" description="Methyltransferase" evidence="1">
    <location>
        <begin position="44"/>
        <end position="113"/>
    </location>
</feature>
<dbReference type="RefSeq" id="WP_085265347.1">
    <property type="nucleotide sequence ID" value="NZ_JACKVG010000029.1"/>
</dbReference>
<dbReference type="GO" id="GO:0008168">
    <property type="term" value="F:methyltransferase activity"/>
    <property type="evidence" value="ECO:0007669"/>
    <property type="project" value="UniProtKB-KW"/>
</dbReference>
<keyword evidence="2" id="KW-0489">Methyltransferase</keyword>
<protein>
    <submittedName>
        <fullName evidence="2">SAM-dependent methyltransferase</fullName>
    </submittedName>
</protein>
<dbReference type="EMBL" id="LQPG01000026">
    <property type="protein sequence ID" value="ORW09851.1"/>
    <property type="molecule type" value="Genomic_DNA"/>
</dbReference>
<evidence type="ECO:0000313" key="2">
    <source>
        <dbReference type="EMBL" id="ORW09851.1"/>
    </source>
</evidence>
<dbReference type="GO" id="GO:0032259">
    <property type="term" value="P:methylation"/>
    <property type="evidence" value="ECO:0007669"/>
    <property type="project" value="UniProtKB-KW"/>
</dbReference>
<reference evidence="2 3" key="1">
    <citation type="submission" date="2016-01" db="EMBL/GenBank/DDBJ databases">
        <title>The new phylogeny of the genus Mycobacterium.</title>
        <authorList>
            <person name="Tarcisio F."/>
            <person name="Conor M."/>
            <person name="Antonella G."/>
            <person name="Elisabetta G."/>
            <person name="Giulia F.S."/>
            <person name="Sara T."/>
            <person name="Anna F."/>
            <person name="Clotilde B."/>
            <person name="Roberto B."/>
            <person name="Veronica D.S."/>
            <person name="Fabio R."/>
            <person name="Monica P."/>
            <person name="Olivier J."/>
            <person name="Enrico T."/>
            <person name="Nicola S."/>
        </authorList>
    </citation>
    <scope>NUCLEOTIDE SEQUENCE [LARGE SCALE GENOMIC DNA]</scope>
    <source>
        <strain evidence="2 3">DSM 45394</strain>
    </source>
</reference>
<keyword evidence="2" id="KW-0808">Transferase</keyword>
<dbReference type="STRING" id="1108812.AWC16_15090"/>
<dbReference type="InterPro" id="IPR041698">
    <property type="entry name" value="Methyltransf_25"/>
</dbReference>
<dbReference type="InterPro" id="IPR029063">
    <property type="entry name" value="SAM-dependent_MTases_sf"/>
</dbReference>
<dbReference type="AlphaFoldDB" id="A0A1X1YFM3"/>
<accession>A0A1X1YFM3</accession>
<keyword evidence="3" id="KW-1185">Reference proteome</keyword>
<dbReference type="Pfam" id="PF13649">
    <property type="entry name" value="Methyltransf_25"/>
    <property type="match status" value="1"/>
</dbReference>
<sequence length="197" mass="20564">MSAEDRARWDERYAGRGAPAPEAIGPAAVFGAFVDMFPTTGHAVDVACGQGAGAVWLAWRGLQVAGFDISPVAIEQARELARRCGVGDRCRFDVVDLDDGLPDGPPADVVYCARFRDRRLDVPMAERLAPGGLLAVTALCQVGSAGGRFRTAPGELRAAFTGLDVIADGEGDGLAWLLARRRVAVGVAGDAEGAGRD</sequence>
<dbReference type="Proteomes" id="UP000193866">
    <property type="component" value="Unassembled WGS sequence"/>
</dbReference>